<gene>
    <name evidence="2" type="ORF">LEL_05942</name>
</gene>
<feature type="signal peptide" evidence="1">
    <location>
        <begin position="1"/>
        <end position="18"/>
    </location>
</feature>
<organism evidence="2 3">
    <name type="scientific">Akanthomyces lecanii RCEF 1005</name>
    <dbReference type="NCBI Taxonomy" id="1081108"/>
    <lineage>
        <taxon>Eukaryota</taxon>
        <taxon>Fungi</taxon>
        <taxon>Dikarya</taxon>
        <taxon>Ascomycota</taxon>
        <taxon>Pezizomycotina</taxon>
        <taxon>Sordariomycetes</taxon>
        <taxon>Hypocreomycetidae</taxon>
        <taxon>Hypocreales</taxon>
        <taxon>Cordycipitaceae</taxon>
        <taxon>Akanthomyces</taxon>
        <taxon>Cordyceps confragosa</taxon>
    </lineage>
</organism>
<evidence type="ECO:0000256" key="1">
    <source>
        <dbReference type="SAM" id="SignalP"/>
    </source>
</evidence>
<proteinExistence type="predicted"/>
<dbReference type="Proteomes" id="UP000076881">
    <property type="component" value="Unassembled WGS sequence"/>
</dbReference>
<evidence type="ECO:0000313" key="2">
    <source>
        <dbReference type="EMBL" id="OAA76258.1"/>
    </source>
</evidence>
<reference evidence="2 3" key="1">
    <citation type="journal article" date="2016" name="Genome Biol. Evol.">
        <title>Divergent and convergent evolution of fungal pathogenicity.</title>
        <authorList>
            <person name="Shang Y."/>
            <person name="Xiao G."/>
            <person name="Zheng P."/>
            <person name="Cen K."/>
            <person name="Zhan S."/>
            <person name="Wang C."/>
        </authorList>
    </citation>
    <scope>NUCLEOTIDE SEQUENCE [LARGE SCALE GENOMIC DNA]</scope>
    <source>
        <strain evidence="2 3">RCEF 1005</strain>
    </source>
</reference>
<feature type="chain" id="PRO_5007836609" evidence="1">
    <location>
        <begin position="19"/>
        <end position="95"/>
    </location>
</feature>
<evidence type="ECO:0000313" key="3">
    <source>
        <dbReference type="Proteomes" id="UP000076881"/>
    </source>
</evidence>
<dbReference type="EMBL" id="AZHF01000004">
    <property type="protein sequence ID" value="OAA76258.1"/>
    <property type="molecule type" value="Genomic_DNA"/>
</dbReference>
<protein>
    <submittedName>
        <fullName evidence="2">Uncharacterized protein</fullName>
    </submittedName>
</protein>
<dbReference type="AlphaFoldDB" id="A0A162KKD2"/>
<accession>A0A162KKD2</accession>
<name>A0A162KKD2_CORDF</name>
<comment type="caution">
    <text evidence="2">The sequence shown here is derived from an EMBL/GenBank/DDBJ whole genome shotgun (WGS) entry which is preliminary data.</text>
</comment>
<keyword evidence="1" id="KW-0732">Signal</keyword>
<sequence length="95" mass="9947">MLASGLLAVVALFQGVTASPAPEAELDMAAPRYVCPKCPASAPLCALNLNTRQPKCCPEGKPLANNAGCYTSDNVICNNTQIWAPGTHCPTTSEW</sequence>
<keyword evidence="3" id="KW-1185">Reference proteome</keyword>